<dbReference type="GO" id="GO:0003964">
    <property type="term" value="F:RNA-directed DNA polymerase activity"/>
    <property type="evidence" value="ECO:0007669"/>
    <property type="project" value="UniProtKB-KW"/>
</dbReference>
<feature type="compositionally biased region" description="Basic residues" evidence="1">
    <location>
        <begin position="22"/>
        <end position="31"/>
    </location>
</feature>
<evidence type="ECO:0000256" key="1">
    <source>
        <dbReference type="SAM" id="MobiDB-lite"/>
    </source>
</evidence>
<name>A0A6L2M432_TANCI</name>
<gene>
    <name evidence="2" type="ORF">Tci_039925</name>
</gene>
<evidence type="ECO:0000313" key="2">
    <source>
        <dbReference type="EMBL" id="GEU67947.1"/>
    </source>
</evidence>
<protein>
    <submittedName>
        <fullName evidence="2">Reverse transcriptase domain-containing protein</fullName>
    </submittedName>
</protein>
<feature type="region of interest" description="Disordered" evidence="1">
    <location>
        <begin position="1"/>
        <end position="35"/>
    </location>
</feature>
<keyword evidence="2" id="KW-0548">Nucleotidyltransferase</keyword>
<accession>A0A6L2M432</accession>
<reference evidence="2" key="1">
    <citation type="journal article" date="2019" name="Sci. Rep.">
        <title>Draft genome of Tanacetum cinerariifolium, the natural source of mosquito coil.</title>
        <authorList>
            <person name="Yamashiro T."/>
            <person name="Shiraishi A."/>
            <person name="Satake H."/>
            <person name="Nakayama K."/>
        </authorList>
    </citation>
    <scope>NUCLEOTIDE SEQUENCE</scope>
</reference>
<proteinExistence type="predicted"/>
<sequence length="138" mass="15974">MRTRFSSNLPVESPPNPSTSNPKRRKRRRSKQPFILEESRIDTMADQRTMAELLRAPTEGYVEAVVVPPILAEQFELNHSLINMMTSDHFFGLEKDNPHDHNRWFNKITSTIKYKDVPNSVIKLMLFPFSLTGAVIYV</sequence>
<organism evidence="2">
    <name type="scientific">Tanacetum cinerariifolium</name>
    <name type="common">Dalmatian daisy</name>
    <name type="synonym">Chrysanthemum cinerariifolium</name>
    <dbReference type="NCBI Taxonomy" id="118510"/>
    <lineage>
        <taxon>Eukaryota</taxon>
        <taxon>Viridiplantae</taxon>
        <taxon>Streptophyta</taxon>
        <taxon>Embryophyta</taxon>
        <taxon>Tracheophyta</taxon>
        <taxon>Spermatophyta</taxon>
        <taxon>Magnoliopsida</taxon>
        <taxon>eudicotyledons</taxon>
        <taxon>Gunneridae</taxon>
        <taxon>Pentapetalae</taxon>
        <taxon>asterids</taxon>
        <taxon>campanulids</taxon>
        <taxon>Asterales</taxon>
        <taxon>Asteraceae</taxon>
        <taxon>Asteroideae</taxon>
        <taxon>Anthemideae</taxon>
        <taxon>Anthemidinae</taxon>
        <taxon>Tanacetum</taxon>
    </lineage>
</organism>
<keyword evidence="2" id="KW-0808">Transferase</keyword>
<dbReference type="EMBL" id="BKCJ010005660">
    <property type="protein sequence ID" value="GEU67947.1"/>
    <property type="molecule type" value="Genomic_DNA"/>
</dbReference>
<feature type="compositionally biased region" description="Polar residues" evidence="1">
    <location>
        <begin position="1"/>
        <end position="10"/>
    </location>
</feature>
<keyword evidence="2" id="KW-0695">RNA-directed DNA polymerase</keyword>
<dbReference type="AlphaFoldDB" id="A0A6L2M432"/>
<comment type="caution">
    <text evidence="2">The sequence shown here is derived from an EMBL/GenBank/DDBJ whole genome shotgun (WGS) entry which is preliminary data.</text>
</comment>